<gene>
    <name evidence="2" type="ORF">TNIN_124631</name>
</gene>
<reference evidence="2" key="1">
    <citation type="submission" date="2020-08" db="EMBL/GenBank/DDBJ databases">
        <title>Multicomponent nature underlies the extraordinary mechanical properties of spider dragline silk.</title>
        <authorList>
            <person name="Kono N."/>
            <person name="Nakamura H."/>
            <person name="Mori M."/>
            <person name="Yoshida Y."/>
            <person name="Ohtoshi R."/>
            <person name="Malay A.D."/>
            <person name="Moran D.A.P."/>
            <person name="Tomita M."/>
            <person name="Numata K."/>
            <person name="Arakawa K."/>
        </authorList>
    </citation>
    <scope>NUCLEOTIDE SEQUENCE</scope>
</reference>
<dbReference type="EMBL" id="BMAV01011264">
    <property type="protein sequence ID" value="GFY57021.1"/>
    <property type="molecule type" value="Genomic_DNA"/>
</dbReference>
<protein>
    <submittedName>
        <fullName evidence="2">Uncharacterized protein</fullName>
    </submittedName>
</protein>
<accession>A0A8X6XPP5</accession>
<sequence>MNERSRENEWVEEAARKVYDGCPKSDACEEHFSIGGLHHARNEERKKKEGGREVKASRVKKKLQRQNRKCAGDFQLRHLHACCMREDITQN</sequence>
<proteinExistence type="predicted"/>
<dbReference type="Proteomes" id="UP000886998">
    <property type="component" value="Unassembled WGS sequence"/>
</dbReference>
<name>A0A8X6XPP5_9ARAC</name>
<evidence type="ECO:0000313" key="3">
    <source>
        <dbReference type="Proteomes" id="UP000886998"/>
    </source>
</evidence>
<feature type="compositionally biased region" description="Basic and acidic residues" evidence="1">
    <location>
        <begin position="40"/>
        <end position="56"/>
    </location>
</feature>
<evidence type="ECO:0000256" key="1">
    <source>
        <dbReference type="SAM" id="MobiDB-lite"/>
    </source>
</evidence>
<comment type="caution">
    <text evidence="2">The sequence shown here is derived from an EMBL/GenBank/DDBJ whole genome shotgun (WGS) entry which is preliminary data.</text>
</comment>
<organism evidence="2 3">
    <name type="scientific">Trichonephila inaurata madagascariensis</name>
    <dbReference type="NCBI Taxonomy" id="2747483"/>
    <lineage>
        <taxon>Eukaryota</taxon>
        <taxon>Metazoa</taxon>
        <taxon>Ecdysozoa</taxon>
        <taxon>Arthropoda</taxon>
        <taxon>Chelicerata</taxon>
        <taxon>Arachnida</taxon>
        <taxon>Araneae</taxon>
        <taxon>Araneomorphae</taxon>
        <taxon>Entelegynae</taxon>
        <taxon>Araneoidea</taxon>
        <taxon>Nephilidae</taxon>
        <taxon>Trichonephila</taxon>
        <taxon>Trichonephila inaurata</taxon>
    </lineage>
</organism>
<dbReference type="AlphaFoldDB" id="A0A8X6XPP5"/>
<evidence type="ECO:0000313" key="2">
    <source>
        <dbReference type="EMBL" id="GFY57021.1"/>
    </source>
</evidence>
<feature type="region of interest" description="Disordered" evidence="1">
    <location>
        <begin position="39"/>
        <end position="62"/>
    </location>
</feature>
<keyword evidence="3" id="KW-1185">Reference proteome</keyword>